<organism evidence="3 4">
    <name type="scientific">Tenacibaculum pelagium</name>
    <dbReference type="NCBI Taxonomy" id="2759527"/>
    <lineage>
        <taxon>Bacteria</taxon>
        <taxon>Pseudomonadati</taxon>
        <taxon>Bacteroidota</taxon>
        <taxon>Flavobacteriia</taxon>
        <taxon>Flavobacteriales</taxon>
        <taxon>Flavobacteriaceae</taxon>
        <taxon>Tenacibaculum</taxon>
    </lineage>
</organism>
<name>A0A839AKP1_9FLAO</name>
<keyword evidence="1" id="KW-0732">Signal</keyword>
<dbReference type="Gene3D" id="2.60.120.260">
    <property type="entry name" value="Galactose-binding domain-like"/>
    <property type="match status" value="1"/>
</dbReference>
<evidence type="ECO:0000313" key="3">
    <source>
        <dbReference type="EMBL" id="MBA6154936.1"/>
    </source>
</evidence>
<evidence type="ECO:0000313" key="4">
    <source>
        <dbReference type="Proteomes" id="UP000563906"/>
    </source>
</evidence>
<reference evidence="3 4" key="1">
    <citation type="submission" date="2020-07" db="EMBL/GenBank/DDBJ databases">
        <title>Bacterium isolated from marine sediment.</title>
        <authorList>
            <person name="Shang D."/>
            <person name="Du Z.-J."/>
        </authorList>
    </citation>
    <scope>NUCLEOTIDE SEQUENCE [LARGE SCALE GENOMIC DNA]</scope>
    <source>
        <strain evidence="3 4">S7007</strain>
    </source>
</reference>
<comment type="caution">
    <text evidence="3">The sequence shown here is derived from an EMBL/GenBank/DDBJ whole genome shotgun (WGS) entry which is preliminary data.</text>
</comment>
<feature type="domain" description="Secretion system C-terminal sorting" evidence="2">
    <location>
        <begin position="136"/>
        <end position="205"/>
    </location>
</feature>
<keyword evidence="4" id="KW-1185">Reference proteome</keyword>
<evidence type="ECO:0000259" key="2">
    <source>
        <dbReference type="Pfam" id="PF18962"/>
    </source>
</evidence>
<dbReference type="InterPro" id="IPR026444">
    <property type="entry name" value="Secre_tail"/>
</dbReference>
<gene>
    <name evidence="3" type="ORF">H3Z83_00140</name>
</gene>
<protein>
    <submittedName>
        <fullName evidence="3">T9SS type A sorting domain-containing protein</fullName>
    </submittedName>
</protein>
<accession>A0A839AKP1</accession>
<evidence type="ECO:0000256" key="1">
    <source>
        <dbReference type="ARBA" id="ARBA00022729"/>
    </source>
</evidence>
<dbReference type="NCBIfam" id="TIGR04183">
    <property type="entry name" value="Por_Secre_tail"/>
    <property type="match status" value="1"/>
</dbReference>
<dbReference type="EMBL" id="JACGLS010000001">
    <property type="protein sequence ID" value="MBA6154936.1"/>
    <property type="molecule type" value="Genomic_DNA"/>
</dbReference>
<proteinExistence type="predicted"/>
<dbReference type="Proteomes" id="UP000563906">
    <property type="component" value="Unassembled WGS sequence"/>
</dbReference>
<dbReference type="Pfam" id="PF18962">
    <property type="entry name" value="Por_Secre_tail"/>
    <property type="match status" value="1"/>
</dbReference>
<dbReference type="AlphaFoldDB" id="A0A839AKP1"/>
<sequence>MTSQPYDLSSYDTVEVEFYFYSYSMETGEDFWLRYYDGNSWQTVETYVSGTDFENTSFYVATVTLNKADYNFVNNAQFRFQNDASANADQIFIDQVTITGKTGNSVARNTVASNKTTHVRYFDSGLELFETDFKAYPNPVAGDILNIQLNDSEAENVTYTITSMLGKVITRGYLTNDYINVNNLNTGIYLLEINDGEEKMVQKFIKK</sequence>